<dbReference type="Proteomes" id="UP000276133">
    <property type="component" value="Unassembled WGS sequence"/>
</dbReference>
<comment type="caution">
    <text evidence="1">The sequence shown here is derived from an EMBL/GenBank/DDBJ whole genome shotgun (WGS) entry which is preliminary data.</text>
</comment>
<sequence length="65" mass="7938">MITLCNNLLFNAKLRLYRKSLFKAIIFILIDISRFRKIKSQIDYLNRFFHSIIKIITLNFENMIR</sequence>
<dbReference type="EMBL" id="REGN01000507">
    <property type="protein sequence ID" value="RNA41402.1"/>
    <property type="molecule type" value="Genomic_DNA"/>
</dbReference>
<protein>
    <submittedName>
        <fullName evidence="1">Uncharacterized protein</fullName>
    </submittedName>
</protein>
<evidence type="ECO:0000313" key="2">
    <source>
        <dbReference type="Proteomes" id="UP000276133"/>
    </source>
</evidence>
<gene>
    <name evidence="1" type="ORF">BpHYR1_053039</name>
</gene>
<reference evidence="1 2" key="1">
    <citation type="journal article" date="2018" name="Sci. Rep.">
        <title>Genomic signatures of local adaptation to the degree of environmental predictability in rotifers.</title>
        <authorList>
            <person name="Franch-Gras L."/>
            <person name="Hahn C."/>
            <person name="Garcia-Roger E.M."/>
            <person name="Carmona M.J."/>
            <person name="Serra M."/>
            <person name="Gomez A."/>
        </authorList>
    </citation>
    <scope>NUCLEOTIDE SEQUENCE [LARGE SCALE GENOMIC DNA]</scope>
    <source>
        <strain evidence="1">HYR1</strain>
    </source>
</reference>
<organism evidence="1 2">
    <name type="scientific">Brachionus plicatilis</name>
    <name type="common">Marine rotifer</name>
    <name type="synonym">Brachionus muelleri</name>
    <dbReference type="NCBI Taxonomy" id="10195"/>
    <lineage>
        <taxon>Eukaryota</taxon>
        <taxon>Metazoa</taxon>
        <taxon>Spiralia</taxon>
        <taxon>Gnathifera</taxon>
        <taxon>Rotifera</taxon>
        <taxon>Eurotatoria</taxon>
        <taxon>Monogononta</taxon>
        <taxon>Pseudotrocha</taxon>
        <taxon>Ploima</taxon>
        <taxon>Brachionidae</taxon>
        <taxon>Brachionus</taxon>
    </lineage>
</organism>
<proteinExistence type="predicted"/>
<accession>A0A3M7T061</accession>
<dbReference type="AlphaFoldDB" id="A0A3M7T061"/>
<keyword evidence="2" id="KW-1185">Reference proteome</keyword>
<evidence type="ECO:0000313" key="1">
    <source>
        <dbReference type="EMBL" id="RNA41402.1"/>
    </source>
</evidence>
<name>A0A3M7T061_BRAPC</name>